<keyword evidence="2" id="KW-1134">Transmembrane beta strand</keyword>
<comment type="similarity">
    <text evidence="1 2">Belongs to the outer membrane factor (OMF) (TC 1.B.17) family.</text>
</comment>
<gene>
    <name evidence="3" type="primary">adeC</name>
    <name evidence="3" type="ORF">ACFO3Q_04250</name>
</gene>
<dbReference type="PANTHER" id="PTHR30203:SF32">
    <property type="entry name" value="CATION EFFLUX SYSTEM PROTEIN CUSC"/>
    <property type="match status" value="1"/>
</dbReference>
<reference evidence="4" key="1">
    <citation type="journal article" date="2019" name="Int. J. Syst. Evol. Microbiol.">
        <title>The Global Catalogue of Microorganisms (GCM) 10K type strain sequencing project: providing services to taxonomists for standard genome sequencing and annotation.</title>
        <authorList>
            <consortium name="The Broad Institute Genomics Platform"/>
            <consortium name="The Broad Institute Genome Sequencing Center for Infectious Disease"/>
            <person name="Wu L."/>
            <person name="Ma J."/>
        </authorList>
    </citation>
    <scope>NUCLEOTIDE SEQUENCE [LARGE SCALE GENOMIC DNA]</scope>
    <source>
        <strain evidence="4">CGMCC 1.13574</strain>
    </source>
</reference>
<dbReference type="EMBL" id="JBHSGG010000010">
    <property type="protein sequence ID" value="MFC4727380.1"/>
    <property type="molecule type" value="Genomic_DNA"/>
</dbReference>
<sequence>MTSDLLSGGLRSGLAVALAVALAGCSMAPRYERPAAPVDPAFPDAAATAAAGSGAAEGAAQRLAPDIGWQEFLGDPRLQRLVELALVNNRDLRLAVLNVEAARAQYRIQRAEQIPGLGLSASGNRQRVPESLSTTGESYISDQYSVGLGLSAFELDLFGRVRSLRDAALADYLATEQARRSAQLSLVSSVASAYLNERAAEERLAIVEQSQATWEETLRLAELRFDAGAGSELDLRQAQTLTATARADLAAARRALAQARNLLVFLVGQPLPDDLPPPLPLGEQAILADIPAGLPSDLIERRPDILAAEQSLRAANADIGAARAAFFPRITLTGSLGSASTEFDNLFDSGTRTWSFVPQLSLPIFDAGRNVAGLDLAWVRRNAAVAEYERSIQQAFREVADGLAARATLDEELAAQDELVEASQRRFELSQLRYENGIDSNLSLLDAQRSLYTAQQALLQTRLLRLTSLVDLYRALGGGWQPGDAAAEAAADAHAVSTTRP</sequence>
<dbReference type="SUPFAM" id="SSF56954">
    <property type="entry name" value="Outer membrane efflux proteins (OEP)"/>
    <property type="match status" value="1"/>
</dbReference>
<dbReference type="Pfam" id="PF02321">
    <property type="entry name" value="OEP"/>
    <property type="match status" value="2"/>
</dbReference>
<dbReference type="InterPro" id="IPR010131">
    <property type="entry name" value="MdtP/NodT-like"/>
</dbReference>
<proteinExistence type="inferred from homology"/>
<evidence type="ECO:0000313" key="3">
    <source>
        <dbReference type="EMBL" id="MFC4727380.1"/>
    </source>
</evidence>
<keyword evidence="2" id="KW-0449">Lipoprotein</keyword>
<evidence type="ECO:0000256" key="2">
    <source>
        <dbReference type="RuleBase" id="RU362097"/>
    </source>
</evidence>
<dbReference type="Proteomes" id="UP001595892">
    <property type="component" value="Unassembled WGS sequence"/>
</dbReference>
<comment type="caution">
    <text evidence="3">The sequence shown here is derived from an EMBL/GenBank/DDBJ whole genome shotgun (WGS) entry which is preliminary data.</text>
</comment>
<keyword evidence="2" id="KW-0564">Palmitate</keyword>
<dbReference type="NCBIfam" id="TIGR01845">
    <property type="entry name" value="outer_NodT"/>
    <property type="match status" value="1"/>
</dbReference>
<dbReference type="Gene3D" id="1.20.1600.10">
    <property type="entry name" value="Outer membrane efflux proteins (OEP)"/>
    <property type="match status" value="1"/>
</dbReference>
<dbReference type="RefSeq" id="WP_377003395.1">
    <property type="nucleotide sequence ID" value="NZ_JBHSGG010000010.1"/>
</dbReference>
<keyword evidence="4" id="KW-1185">Reference proteome</keyword>
<keyword evidence="2" id="KW-0472">Membrane</keyword>
<dbReference type="PANTHER" id="PTHR30203">
    <property type="entry name" value="OUTER MEMBRANE CATION EFFLUX PROTEIN"/>
    <property type="match status" value="1"/>
</dbReference>
<name>A0ABV9NI44_9GAMM</name>
<comment type="subcellular location">
    <subcellularLocation>
        <location evidence="2">Cell outer membrane</location>
        <topology evidence="2">Lipid-anchor</topology>
    </subcellularLocation>
</comment>
<dbReference type="InterPro" id="IPR003423">
    <property type="entry name" value="OMP_efflux"/>
</dbReference>
<dbReference type="Gene3D" id="2.20.200.10">
    <property type="entry name" value="Outer membrane efflux proteins (OEP)"/>
    <property type="match status" value="1"/>
</dbReference>
<evidence type="ECO:0000313" key="4">
    <source>
        <dbReference type="Proteomes" id="UP001595892"/>
    </source>
</evidence>
<evidence type="ECO:0000256" key="1">
    <source>
        <dbReference type="ARBA" id="ARBA00007613"/>
    </source>
</evidence>
<organism evidence="3 4">
    <name type="scientific">Coralloluteibacterium thermophilum</name>
    <dbReference type="NCBI Taxonomy" id="2707049"/>
    <lineage>
        <taxon>Bacteria</taxon>
        <taxon>Pseudomonadati</taxon>
        <taxon>Pseudomonadota</taxon>
        <taxon>Gammaproteobacteria</taxon>
        <taxon>Lysobacterales</taxon>
        <taxon>Lysobacteraceae</taxon>
        <taxon>Coralloluteibacterium</taxon>
    </lineage>
</organism>
<protein>
    <submittedName>
        <fullName evidence="3">AdeC/AdeK/OprM family multidrug efflux complex outer membrane factor</fullName>
    </submittedName>
</protein>
<accession>A0ABV9NI44</accession>
<keyword evidence="2" id="KW-0812">Transmembrane</keyword>